<reference evidence="1" key="1">
    <citation type="submission" date="2020-08" db="EMBL/GenBank/DDBJ databases">
        <title>Bridging the membrane lipid divide: bacteria of the FCB group superphylum have the potential to synthesize archaeal ether lipids.</title>
        <authorList>
            <person name="Villanueva L."/>
            <person name="von Meijenfeldt F.A.B."/>
            <person name="Westbye A.B."/>
            <person name="Yadav S."/>
            <person name="Hopmans E.C."/>
            <person name="Dutilh B.E."/>
            <person name="Sinninghe Damste J.S."/>
        </authorList>
    </citation>
    <scope>NUCLEOTIDE SEQUENCE</scope>
    <source>
        <strain evidence="1">NIOZ-UU157</strain>
    </source>
</reference>
<proteinExistence type="predicted"/>
<evidence type="ECO:0000313" key="1">
    <source>
        <dbReference type="EMBL" id="QPI16172.1"/>
    </source>
</evidence>
<sequence length="108" mass="12785">MNLSKFKILLEGIFRRTESTFNTKRNEYAHDEDVFKSLKNGTSFSFHNEPEQVAYEYLCKHLESIQSILKKLPEEVPRYELINEKFGDAINYLIIIEGLLKERVNKEI</sequence>
<dbReference type="EMBL" id="MW030541">
    <property type="protein sequence ID" value="QPI16172.1"/>
    <property type="molecule type" value="Genomic_DNA"/>
</dbReference>
<name>A0A7S9STP6_9VIRU</name>
<gene>
    <name evidence="1" type="ORF">NIOZUU157_00054</name>
</gene>
<protein>
    <submittedName>
        <fullName evidence="1">Uncharacterized protein</fullName>
    </submittedName>
</protein>
<accession>A0A7S9STP6</accession>
<organism evidence="1">
    <name type="scientific">Virus NIOZ-UU157</name>
    <dbReference type="NCBI Taxonomy" id="2763269"/>
    <lineage>
        <taxon>Viruses</taxon>
    </lineage>
</organism>